<dbReference type="EMBL" id="JBEZAM010000064">
    <property type="protein sequence ID" value="MEU7297339.1"/>
    <property type="molecule type" value="Genomic_DNA"/>
</dbReference>
<evidence type="ECO:0000313" key="2">
    <source>
        <dbReference type="Proteomes" id="UP001551210"/>
    </source>
</evidence>
<proteinExistence type="predicted"/>
<dbReference type="Gene3D" id="3.50.50.60">
    <property type="entry name" value="FAD/NAD(P)-binding domain"/>
    <property type="match status" value="1"/>
</dbReference>
<dbReference type="InterPro" id="IPR036188">
    <property type="entry name" value="FAD/NAD-bd_sf"/>
</dbReference>
<dbReference type="RefSeq" id="WP_359214696.1">
    <property type="nucleotide sequence ID" value="NZ_JBEZAM010000064.1"/>
</dbReference>
<comment type="caution">
    <text evidence="1">The sequence shown here is derived from an EMBL/GenBank/DDBJ whole genome shotgun (WGS) entry which is preliminary data.</text>
</comment>
<reference evidence="1 2" key="1">
    <citation type="submission" date="2024-06" db="EMBL/GenBank/DDBJ databases">
        <title>The Natural Products Discovery Center: Release of the First 8490 Sequenced Strains for Exploring Actinobacteria Biosynthetic Diversity.</title>
        <authorList>
            <person name="Kalkreuter E."/>
            <person name="Kautsar S.A."/>
            <person name="Yang D."/>
            <person name="Bader C.D."/>
            <person name="Teijaro C.N."/>
            <person name="Fluegel L."/>
            <person name="Davis C.M."/>
            <person name="Simpson J.R."/>
            <person name="Lauterbach L."/>
            <person name="Steele A.D."/>
            <person name="Gui C."/>
            <person name="Meng S."/>
            <person name="Li G."/>
            <person name="Viehrig K."/>
            <person name="Ye F."/>
            <person name="Su P."/>
            <person name="Kiefer A.F."/>
            <person name="Nichols A."/>
            <person name="Cepeda A.J."/>
            <person name="Yan W."/>
            <person name="Fan B."/>
            <person name="Jiang Y."/>
            <person name="Adhikari A."/>
            <person name="Zheng C.-J."/>
            <person name="Schuster L."/>
            <person name="Cowan T.M."/>
            <person name="Smanski M.J."/>
            <person name="Chevrette M.G."/>
            <person name="De Carvalho L.P.S."/>
            <person name="Shen B."/>
        </authorList>
    </citation>
    <scope>NUCLEOTIDE SEQUENCE [LARGE SCALE GENOMIC DNA]</scope>
    <source>
        <strain evidence="1 2">NPDC045705</strain>
    </source>
</reference>
<gene>
    <name evidence="1" type="ORF">AB0A76_29795</name>
</gene>
<name>A0ABV3D4C3_STREX</name>
<accession>A0ABV3D4C3</accession>
<organism evidence="1 2">
    <name type="scientific">Streptomyces exfoliatus</name>
    <name type="common">Streptomyces hydrogenans</name>
    <dbReference type="NCBI Taxonomy" id="1905"/>
    <lineage>
        <taxon>Bacteria</taxon>
        <taxon>Bacillati</taxon>
        <taxon>Actinomycetota</taxon>
        <taxon>Actinomycetes</taxon>
        <taxon>Kitasatosporales</taxon>
        <taxon>Streptomycetaceae</taxon>
        <taxon>Streptomyces</taxon>
    </lineage>
</organism>
<protein>
    <submittedName>
        <fullName evidence="1">Uncharacterized protein</fullName>
    </submittedName>
</protein>
<evidence type="ECO:0000313" key="1">
    <source>
        <dbReference type="EMBL" id="MEU7297339.1"/>
    </source>
</evidence>
<dbReference type="Proteomes" id="UP001551210">
    <property type="component" value="Unassembled WGS sequence"/>
</dbReference>
<sequence>MNAVVAVIGGGYGGAAVAKALDTEAHVVLVEPEDAFVHAAGSLRALARPDCADGTGVPASA</sequence>
<keyword evidence="2" id="KW-1185">Reference proteome</keyword>